<dbReference type="GO" id="GO:0005506">
    <property type="term" value="F:iron ion binding"/>
    <property type="evidence" value="ECO:0007669"/>
    <property type="project" value="InterPro"/>
</dbReference>
<dbReference type="Pfam" id="PF01292">
    <property type="entry name" value="Ni_hydr_CYTB"/>
    <property type="match status" value="1"/>
</dbReference>
<evidence type="ECO:0000256" key="8">
    <source>
        <dbReference type="ARBA" id="ARBA00022982"/>
    </source>
</evidence>
<dbReference type="FunFam" id="1.20.950.20:FF:000003">
    <property type="entry name" value="Ni/Fe-hydrogenase 1 b-type cytochrome subunit"/>
    <property type="match status" value="1"/>
</dbReference>
<feature type="transmembrane region" description="Helical" evidence="14">
    <location>
        <begin position="150"/>
        <end position="171"/>
    </location>
</feature>
<dbReference type="SUPFAM" id="SSF81342">
    <property type="entry name" value="Transmembrane di-heme cytochromes"/>
    <property type="match status" value="1"/>
</dbReference>
<evidence type="ECO:0000256" key="12">
    <source>
        <dbReference type="ARBA" id="ARBA00056801"/>
    </source>
</evidence>
<feature type="region of interest" description="Disordered" evidence="13">
    <location>
        <begin position="1"/>
        <end position="21"/>
    </location>
</feature>
<evidence type="ECO:0000256" key="1">
    <source>
        <dbReference type="ARBA" id="ARBA00004651"/>
    </source>
</evidence>
<accession>A0A8J7F9C2</accession>
<dbReference type="GO" id="GO:0020037">
    <property type="term" value="F:heme binding"/>
    <property type="evidence" value="ECO:0007669"/>
    <property type="project" value="TreeGrafter"/>
</dbReference>
<protein>
    <submittedName>
        <fullName evidence="16">Ni/Fe-hydrogenase, b-type cytochrome subunit</fullName>
    </submittedName>
</protein>
<comment type="subcellular location">
    <subcellularLocation>
        <location evidence="1">Cell membrane</location>
        <topology evidence="1">Multi-pass membrane protein</topology>
    </subcellularLocation>
</comment>
<evidence type="ECO:0000256" key="10">
    <source>
        <dbReference type="ARBA" id="ARBA00023004"/>
    </source>
</evidence>
<reference evidence="16" key="1">
    <citation type="submission" date="2020-10" db="EMBL/GenBank/DDBJ databases">
        <title>Bacterium isolated from coastal waters sediment.</title>
        <authorList>
            <person name="Chen R.-J."/>
            <person name="Lu D.-C."/>
            <person name="Zhu K.-L."/>
            <person name="Du Z.-J."/>
        </authorList>
    </citation>
    <scope>NUCLEOTIDE SEQUENCE</scope>
    <source>
        <strain evidence="16">N1Y112</strain>
    </source>
</reference>
<keyword evidence="8" id="KW-0249">Electron transport</keyword>
<dbReference type="Proteomes" id="UP000640333">
    <property type="component" value="Unassembled WGS sequence"/>
</dbReference>
<name>A0A8J7F9C2_9GAMM</name>
<evidence type="ECO:0000259" key="15">
    <source>
        <dbReference type="Pfam" id="PF01292"/>
    </source>
</evidence>
<dbReference type="InterPro" id="IPR016174">
    <property type="entry name" value="Di-haem_cyt_TM"/>
</dbReference>
<dbReference type="GO" id="GO:0009055">
    <property type="term" value="F:electron transfer activity"/>
    <property type="evidence" value="ECO:0007669"/>
    <property type="project" value="InterPro"/>
</dbReference>
<gene>
    <name evidence="16" type="primary">cybH</name>
    <name evidence="16" type="ORF">IOQ59_08815</name>
</gene>
<dbReference type="InterPro" id="IPR000516">
    <property type="entry name" value="Ni-dep_Hydgase_cyt-B"/>
</dbReference>
<evidence type="ECO:0000256" key="5">
    <source>
        <dbReference type="ARBA" id="ARBA00022617"/>
    </source>
</evidence>
<evidence type="ECO:0000256" key="7">
    <source>
        <dbReference type="ARBA" id="ARBA00022723"/>
    </source>
</evidence>
<evidence type="ECO:0000256" key="6">
    <source>
        <dbReference type="ARBA" id="ARBA00022692"/>
    </source>
</evidence>
<dbReference type="PANTHER" id="PTHR30485">
    <property type="entry name" value="NI/FE-HYDROGENASE 1 B-TYPE CYTOCHROME SUBUNIT"/>
    <property type="match status" value="1"/>
</dbReference>
<sequence length="248" mass="28670">MSVKEDDLLTGEDATREEQEKPITRKQTAVYVYEAPVRLWHWVTVFSVLVLCVSGYFIGSPLPTMPGEAIDNYLMGYIRFAHFTAGYIVAIAFVGRIYWAMVGSSHARELFFPKLATRKWWSEAIHEVRWYLFLEKTPKKYIGHNPLGQLAMFFFFVLGMIFMIITGFALYGEGLGQGSWADVVFGWVIPAMGQSQDVHTWHHLGMWYLITFIMIHVYVAVREDIMSRQSLISTMIGGWRMFKDDRPD</sequence>
<dbReference type="InterPro" id="IPR051542">
    <property type="entry name" value="Hydrogenase_cytochrome"/>
</dbReference>
<comment type="similarity">
    <text evidence="2">Belongs to the HupC/HyaC/HydC family.</text>
</comment>
<keyword evidence="6 14" id="KW-0812">Transmembrane</keyword>
<keyword evidence="5" id="KW-0349">Heme</keyword>
<keyword evidence="3" id="KW-0813">Transport</keyword>
<dbReference type="PROSITE" id="PS00883">
    <property type="entry name" value="NI_HGENASE_CYTB_2"/>
    <property type="match status" value="1"/>
</dbReference>
<feature type="transmembrane region" description="Helical" evidence="14">
    <location>
        <begin position="204"/>
        <end position="221"/>
    </location>
</feature>
<dbReference type="Gene3D" id="1.20.950.20">
    <property type="entry name" value="Transmembrane di-heme cytochromes, Chain C"/>
    <property type="match status" value="1"/>
</dbReference>
<dbReference type="GO" id="GO:0022904">
    <property type="term" value="P:respiratory electron transport chain"/>
    <property type="evidence" value="ECO:0007669"/>
    <property type="project" value="InterPro"/>
</dbReference>
<dbReference type="AlphaFoldDB" id="A0A8J7F9C2"/>
<feature type="transmembrane region" description="Helical" evidence="14">
    <location>
        <begin position="39"/>
        <end position="58"/>
    </location>
</feature>
<dbReference type="PRINTS" id="PR00161">
    <property type="entry name" value="NIHGNASECYTB"/>
</dbReference>
<dbReference type="PANTHER" id="PTHR30485:SF0">
    <property type="entry name" value="NI_FE-HYDROGENASE 1 B-TYPE CYTOCHROME SUBUNIT-RELATED"/>
    <property type="match status" value="1"/>
</dbReference>
<evidence type="ECO:0000256" key="14">
    <source>
        <dbReference type="SAM" id="Phobius"/>
    </source>
</evidence>
<keyword evidence="9 14" id="KW-1133">Transmembrane helix</keyword>
<comment type="caution">
    <text evidence="16">The sequence shown here is derived from an EMBL/GenBank/DDBJ whole genome shotgun (WGS) entry which is preliminary data.</text>
</comment>
<dbReference type="EMBL" id="JADEYS010000007">
    <property type="protein sequence ID" value="MBE9397360.1"/>
    <property type="molecule type" value="Genomic_DNA"/>
</dbReference>
<evidence type="ECO:0000313" key="17">
    <source>
        <dbReference type="Proteomes" id="UP000640333"/>
    </source>
</evidence>
<keyword evidence="4" id="KW-1003">Cell membrane</keyword>
<dbReference type="NCBIfam" id="TIGR02125">
    <property type="entry name" value="CytB-hydogenase"/>
    <property type="match status" value="1"/>
</dbReference>
<dbReference type="InterPro" id="IPR011577">
    <property type="entry name" value="Cyt_b561_bac/Ni-Hgenase"/>
</dbReference>
<evidence type="ECO:0000313" key="16">
    <source>
        <dbReference type="EMBL" id="MBE9397360.1"/>
    </source>
</evidence>
<dbReference type="GO" id="GO:0005886">
    <property type="term" value="C:plasma membrane"/>
    <property type="evidence" value="ECO:0007669"/>
    <property type="project" value="UniProtKB-SubCell"/>
</dbReference>
<keyword evidence="11 14" id="KW-0472">Membrane</keyword>
<keyword evidence="10" id="KW-0408">Iron</keyword>
<evidence type="ECO:0000256" key="13">
    <source>
        <dbReference type="SAM" id="MobiDB-lite"/>
    </source>
</evidence>
<proteinExistence type="inferred from homology"/>
<feature type="domain" description="Cytochrome b561 bacterial/Ni-hydrogenase" evidence="15">
    <location>
        <begin position="32"/>
        <end position="238"/>
    </location>
</feature>
<evidence type="ECO:0000256" key="9">
    <source>
        <dbReference type="ARBA" id="ARBA00022989"/>
    </source>
</evidence>
<evidence type="ECO:0000256" key="2">
    <source>
        <dbReference type="ARBA" id="ARBA00008622"/>
    </source>
</evidence>
<keyword evidence="7" id="KW-0479">Metal-binding</keyword>
<evidence type="ECO:0000256" key="11">
    <source>
        <dbReference type="ARBA" id="ARBA00023136"/>
    </source>
</evidence>
<evidence type="ECO:0000256" key="4">
    <source>
        <dbReference type="ARBA" id="ARBA00022475"/>
    </source>
</evidence>
<evidence type="ECO:0000256" key="3">
    <source>
        <dbReference type="ARBA" id="ARBA00022448"/>
    </source>
</evidence>
<comment type="function">
    <text evidence="12">Probable b-type cytochrome.</text>
</comment>
<keyword evidence="17" id="KW-1185">Reference proteome</keyword>
<feature type="transmembrane region" description="Helical" evidence="14">
    <location>
        <begin position="78"/>
        <end position="99"/>
    </location>
</feature>
<organism evidence="16 17">
    <name type="scientific">Pontibacterium sinense</name>
    <dbReference type="NCBI Taxonomy" id="2781979"/>
    <lineage>
        <taxon>Bacteria</taxon>
        <taxon>Pseudomonadati</taxon>
        <taxon>Pseudomonadota</taxon>
        <taxon>Gammaproteobacteria</taxon>
        <taxon>Oceanospirillales</taxon>
        <taxon>Oceanospirillaceae</taxon>
        <taxon>Pontibacterium</taxon>
    </lineage>
</organism>